<keyword evidence="1" id="KW-0472">Membrane</keyword>
<evidence type="ECO:0000313" key="3">
    <source>
        <dbReference type="WBParaSite" id="ACRNAN_scaffold14041.g8293.t1"/>
    </source>
</evidence>
<keyword evidence="1" id="KW-0812">Transmembrane</keyword>
<feature type="transmembrane region" description="Helical" evidence="1">
    <location>
        <begin position="217"/>
        <end position="238"/>
    </location>
</feature>
<protein>
    <submittedName>
        <fullName evidence="3">Uncharacterized protein</fullName>
    </submittedName>
</protein>
<reference evidence="3" key="1">
    <citation type="submission" date="2022-11" db="UniProtKB">
        <authorList>
            <consortium name="WormBaseParasite"/>
        </authorList>
    </citation>
    <scope>IDENTIFICATION</scope>
</reference>
<accession>A0A914CSE2</accession>
<dbReference type="WBParaSite" id="ACRNAN_scaffold14041.g8293.t1">
    <property type="protein sequence ID" value="ACRNAN_scaffold14041.g8293.t1"/>
    <property type="gene ID" value="ACRNAN_scaffold14041.g8293"/>
</dbReference>
<evidence type="ECO:0000256" key="1">
    <source>
        <dbReference type="SAM" id="Phobius"/>
    </source>
</evidence>
<dbReference type="AlphaFoldDB" id="A0A914CSE2"/>
<proteinExistence type="predicted"/>
<sequence length="247" mass="28110">MPSLRVICKGIYEATKWRILCTIPFKSVQNGCVNHGSNLAHYAIVPSQNYILALARGTFDRSSPGQVFIFKIDINNGKYSVYRCSGKSLPPSGIFACAECNDMTVEARNDIQLTITTRGTNRNRNLMEREHEIRLQESRGIFHWFSNTTPPCHSRSPALFALPNIHRQYIQLMIEKEALPCVSFTIQSEWRGPIYKFILRANLASSPFWRTLLSRGYFSDGVFIVIIEGALLTVILRMPTLKELAFM</sequence>
<organism evidence="2 3">
    <name type="scientific">Acrobeloides nanus</name>
    <dbReference type="NCBI Taxonomy" id="290746"/>
    <lineage>
        <taxon>Eukaryota</taxon>
        <taxon>Metazoa</taxon>
        <taxon>Ecdysozoa</taxon>
        <taxon>Nematoda</taxon>
        <taxon>Chromadorea</taxon>
        <taxon>Rhabditida</taxon>
        <taxon>Tylenchina</taxon>
        <taxon>Cephalobomorpha</taxon>
        <taxon>Cephaloboidea</taxon>
        <taxon>Cephalobidae</taxon>
        <taxon>Acrobeloides</taxon>
    </lineage>
</organism>
<name>A0A914CSE2_9BILA</name>
<keyword evidence="2" id="KW-1185">Reference proteome</keyword>
<keyword evidence="1" id="KW-1133">Transmembrane helix</keyword>
<evidence type="ECO:0000313" key="2">
    <source>
        <dbReference type="Proteomes" id="UP000887540"/>
    </source>
</evidence>
<dbReference type="Proteomes" id="UP000887540">
    <property type="component" value="Unplaced"/>
</dbReference>